<evidence type="ECO:0000256" key="4">
    <source>
        <dbReference type="ARBA" id="ARBA00022605"/>
    </source>
</evidence>
<dbReference type="EMBL" id="DVHU01000060">
    <property type="protein sequence ID" value="HIR93108.1"/>
    <property type="molecule type" value="Genomic_DNA"/>
</dbReference>
<gene>
    <name evidence="10" type="ORF">IAB98_06790</name>
</gene>
<evidence type="ECO:0000313" key="10">
    <source>
        <dbReference type="EMBL" id="HIR93108.1"/>
    </source>
</evidence>
<evidence type="ECO:0000313" key="11">
    <source>
        <dbReference type="Proteomes" id="UP000886841"/>
    </source>
</evidence>
<dbReference type="NCBIfam" id="TIGR01856">
    <property type="entry name" value="hisJ_fam"/>
    <property type="match status" value="1"/>
</dbReference>
<name>A0A9D1EJC1_9FIRM</name>
<dbReference type="InterPro" id="IPR004013">
    <property type="entry name" value="PHP_dom"/>
</dbReference>
<feature type="domain" description="Polymerase/histidinol phosphatase N-terminal" evidence="9">
    <location>
        <begin position="3"/>
        <end position="83"/>
    </location>
</feature>
<dbReference type="AlphaFoldDB" id="A0A9D1EJC1"/>
<dbReference type="InterPro" id="IPR016195">
    <property type="entry name" value="Pol/histidinol_Pase-like"/>
</dbReference>
<comment type="catalytic activity">
    <reaction evidence="7 8">
        <text>L-histidinol phosphate + H2O = L-histidinol + phosphate</text>
        <dbReference type="Rhea" id="RHEA:14465"/>
        <dbReference type="ChEBI" id="CHEBI:15377"/>
        <dbReference type="ChEBI" id="CHEBI:43474"/>
        <dbReference type="ChEBI" id="CHEBI:57699"/>
        <dbReference type="ChEBI" id="CHEBI:57980"/>
        <dbReference type="EC" id="3.1.3.15"/>
    </reaction>
</comment>
<sequence length="265" mass="30500">MISDFHLHTSFSWDSDTEPERQIEQAIQLGMETLCITDHLDMDFPGGEFQLDTPAYVERILQLREKYRGRIDLRLGVELGMQRHLGERIAAYAQAYPFDYVIGSMHLLKGQDPYDREIFAGCRDGEVYREYFEATLENLRVCRGIQSLGHLDYVVRYGKNQGKEYSYGAFADIIDEILKLLVERQIALEINTGGLKYGLGYPNPHPDVLRRYRELGGELVIVGSDAHVPQYVGYRFGEAEELLKASGFAYRAEFCQKKPVWIKIK</sequence>
<evidence type="ECO:0000256" key="3">
    <source>
        <dbReference type="ARBA" id="ARBA00013085"/>
    </source>
</evidence>
<dbReference type="Proteomes" id="UP000886841">
    <property type="component" value="Unassembled WGS sequence"/>
</dbReference>
<evidence type="ECO:0000256" key="8">
    <source>
        <dbReference type="RuleBase" id="RU366003"/>
    </source>
</evidence>
<dbReference type="InterPro" id="IPR003141">
    <property type="entry name" value="Pol/His_phosphatase_N"/>
</dbReference>
<comment type="caution">
    <text evidence="10">The sequence shown here is derived from an EMBL/GenBank/DDBJ whole genome shotgun (WGS) entry which is preliminary data.</text>
</comment>
<reference evidence="10" key="2">
    <citation type="journal article" date="2021" name="PeerJ">
        <title>Extensive microbial diversity within the chicken gut microbiome revealed by metagenomics and culture.</title>
        <authorList>
            <person name="Gilroy R."/>
            <person name="Ravi A."/>
            <person name="Getino M."/>
            <person name="Pursley I."/>
            <person name="Horton D.L."/>
            <person name="Alikhan N.F."/>
            <person name="Baker D."/>
            <person name="Gharbi K."/>
            <person name="Hall N."/>
            <person name="Watson M."/>
            <person name="Adriaenssens E.M."/>
            <person name="Foster-Nyarko E."/>
            <person name="Jarju S."/>
            <person name="Secka A."/>
            <person name="Antonio M."/>
            <person name="Oren A."/>
            <person name="Chaudhuri R.R."/>
            <person name="La Ragione R."/>
            <person name="Hildebrand F."/>
            <person name="Pallen M.J."/>
        </authorList>
    </citation>
    <scope>NUCLEOTIDE SEQUENCE</scope>
    <source>
        <strain evidence="10">ChiSxjej1B13-7041</strain>
    </source>
</reference>
<evidence type="ECO:0000256" key="5">
    <source>
        <dbReference type="ARBA" id="ARBA00022801"/>
    </source>
</evidence>
<dbReference type="Pfam" id="PF02811">
    <property type="entry name" value="PHP"/>
    <property type="match status" value="1"/>
</dbReference>
<keyword evidence="5 8" id="KW-0378">Hydrolase</keyword>
<comment type="similarity">
    <text evidence="2 8">Belongs to the PHP hydrolase family. HisK subfamily.</text>
</comment>
<dbReference type="EC" id="3.1.3.15" evidence="3 8"/>
<evidence type="ECO:0000256" key="6">
    <source>
        <dbReference type="ARBA" id="ARBA00023102"/>
    </source>
</evidence>
<dbReference type="SMART" id="SM00481">
    <property type="entry name" value="POLIIIAc"/>
    <property type="match status" value="1"/>
</dbReference>
<dbReference type="InterPro" id="IPR010140">
    <property type="entry name" value="Histidinol_P_phosphatase_HisJ"/>
</dbReference>
<dbReference type="SUPFAM" id="SSF89550">
    <property type="entry name" value="PHP domain-like"/>
    <property type="match status" value="1"/>
</dbReference>
<evidence type="ECO:0000256" key="2">
    <source>
        <dbReference type="ARBA" id="ARBA00009152"/>
    </source>
</evidence>
<evidence type="ECO:0000259" key="9">
    <source>
        <dbReference type="SMART" id="SM00481"/>
    </source>
</evidence>
<organism evidence="10 11">
    <name type="scientific">Candidatus Egerieimonas intestinavium</name>
    <dbReference type="NCBI Taxonomy" id="2840777"/>
    <lineage>
        <taxon>Bacteria</taxon>
        <taxon>Bacillati</taxon>
        <taxon>Bacillota</taxon>
        <taxon>Clostridia</taxon>
        <taxon>Lachnospirales</taxon>
        <taxon>Lachnospiraceae</taxon>
        <taxon>Lachnospiraceae incertae sedis</taxon>
        <taxon>Candidatus Egerieimonas</taxon>
    </lineage>
</organism>
<evidence type="ECO:0000256" key="7">
    <source>
        <dbReference type="ARBA" id="ARBA00049158"/>
    </source>
</evidence>
<reference evidence="10" key="1">
    <citation type="submission" date="2020-10" db="EMBL/GenBank/DDBJ databases">
        <authorList>
            <person name="Gilroy R."/>
        </authorList>
    </citation>
    <scope>NUCLEOTIDE SEQUENCE</scope>
    <source>
        <strain evidence="10">ChiSxjej1B13-7041</strain>
    </source>
</reference>
<protein>
    <recommendedName>
        <fullName evidence="3 8">Histidinol-phosphatase</fullName>
        <shortName evidence="8">HolPase</shortName>
        <ecNumber evidence="3 8">3.1.3.15</ecNumber>
    </recommendedName>
</protein>
<dbReference type="Gene3D" id="3.20.20.140">
    <property type="entry name" value="Metal-dependent hydrolases"/>
    <property type="match status" value="1"/>
</dbReference>
<dbReference type="GO" id="GO:0004401">
    <property type="term" value="F:histidinol-phosphatase activity"/>
    <property type="evidence" value="ECO:0007669"/>
    <property type="project" value="UniProtKB-UniRule"/>
</dbReference>
<keyword evidence="4 8" id="KW-0028">Amino-acid biosynthesis</keyword>
<keyword evidence="6 8" id="KW-0368">Histidine biosynthesis</keyword>
<evidence type="ECO:0000256" key="1">
    <source>
        <dbReference type="ARBA" id="ARBA00004970"/>
    </source>
</evidence>
<comment type="pathway">
    <text evidence="1 8">Amino-acid biosynthesis; L-histidine biosynthesis; L-histidine from 5-phospho-alpha-D-ribose 1-diphosphate: step 8/9.</text>
</comment>
<dbReference type="GO" id="GO:0000105">
    <property type="term" value="P:L-histidine biosynthetic process"/>
    <property type="evidence" value="ECO:0007669"/>
    <property type="project" value="UniProtKB-UniRule"/>
</dbReference>
<proteinExistence type="inferred from homology"/>
<accession>A0A9D1EJC1</accession>
<dbReference type="GO" id="GO:0005737">
    <property type="term" value="C:cytoplasm"/>
    <property type="evidence" value="ECO:0007669"/>
    <property type="project" value="TreeGrafter"/>
</dbReference>
<dbReference type="PANTHER" id="PTHR21039:SF0">
    <property type="entry name" value="HISTIDINOL-PHOSPHATASE"/>
    <property type="match status" value="1"/>
</dbReference>
<dbReference type="PANTHER" id="PTHR21039">
    <property type="entry name" value="HISTIDINOL PHOSPHATASE-RELATED"/>
    <property type="match status" value="1"/>
</dbReference>